<dbReference type="EMBL" id="QGML01000414">
    <property type="protein sequence ID" value="TVY91987.1"/>
    <property type="molecule type" value="Genomic_DNA"/>
</dbReference>
<evidence type="ECO:0000313" key="2">
    <source>
        <dbReference type="EMBL" id="TVY91987.1"/>
    </source>
</evidence>
<evidence type="ECO:0000256" key="1">
    <source>
        <dbReference type="SAM" id="Phobius"/>
    </source>
</evidence>
<evidence type="ECO:0000313" key="3">
    <source>
        <dbReference type="Proteomes" id="UP000315522"/>
    </source>
</evidence>
<dbReference type="Proteomes" id="UP000315522">
    <property type="component" value="Unassembled WGS sequence"/>
</dbReference>
<keyword evidence="1" id="KW-0472">Membrane</keyword>
<sequence>MSAALAHNLMRRGAEATLYNEKLQLPTWGIVLFGFTAAIYLIVSGVIEYTLGRIVPTLLMIESPPESIVFEPLATDDTDVTLNKNTNTNTEAQAVKPKPITASFRATLRLLSQKGGFRALVSVMAVSWIAQIVSLAPFVPRSVVAVVASVLCAQLSVAWTHIVISEPSPKMWFRRLPSTKTWRKVAAPTAVLAIAEQVTVLIPVSLGMMSGIGAKLQTPDQMANIDSRQAWIITLTGVGIGALALVLGFLLVVPADVALTRVQASLLTDSDETIVPFDRSFNGKVIPEIVGGTGAIGMLDAWKSFDWAARVRLVKAYFKVFLMQLAIAAVFVVVAVLEVALVLGKSKKVADGEPDSMGLDLM</sequence>
<name>A0A559MGA9_9HELO</name>
<proteinExistence type="predicted"/>
<protein>
    <submittedName>
        <fullName evidence="2">Uncharacterized protein</fullName>
    </submittedName>
</protein>
<dbReference type="AlphaFoldDB" id="A0A559MGA9"/>
<comment type="caution">
    <text evidence="2">The sequence shown here is derived from an EMBL/GenBank/DDBJ whole genome shotgun (WGS) entry which is preliminary data.</text>
</comment>
<keyword evidence="1" id="KW-1133">Transmembrane helix</keyword>
<feature type="transmembrane region" description="Helical" evidence="1">
    <location>
        <begin position="115"/>
        <end position="136"/>
    </location>
</feature>
<feature type="transmembrane region" description="Helical" evidence="1">
    <location>
        <begin position="142"/>
        <end position="164"/>
    </location>
</feature>
<accession>A0A559MGA9</accession>
<organism evidence="2 3">
    <name type="scientific">Lachnellula willkommii</name>
    <dbReference type="NCBI Taxonomy" id="215461"/>
    <lineage>
        <taxon>Eukaryota</taxon>
        <taxon>Fungi</taxon>
        <taxon>Dikarya</taxon>
        <taxon>Ascomycota</taxon>
        <taxon>Pezizomycotina</taxon>
        <taxon>Leotiomycetes</taxon>
        <taxon>Helotiales</taxon>
        <taxon>Lachnaceae</taxon>
        <taxon>Lachnellula</taxon>
    </lineage>
</organism>
<feature type="transmembrane region" description="Helical" evidence="1">
    <location>
        <begin position="320"/>
        <end position="343"/>
    </location>
</feature>
<keyword evidence="1" id="KW-0812">Transmembrane</keyword>
<feature type="transmembrane region" description="Helical" evidence="1">
    <location>
        <begin position="28"/>
        <end position="51"/>
    </location>
</feature>
<feature type="transmembrane region" description="Helical" evidence="1">
    <location>
        <begin position="230"/>
        <end position="253"/>
    </location>
</feature>
<keyword evidence="3" id="KW-1185">Reference proteome</keyword>
<feature type="transmembrane region" description="Helical" evidence="1">
    <location>
        <begin position="185"/>
        <end position="210"/>
    </location>
</feature>
<reference evidence="2 3" key="1">
    <citation type="submission" date="2018-05" db="EMBL/GenBank/DDBJ databases">
        <title>Genome sequencing and assembly of the regulated plant pathogen Lachnellula willkommii and related sister species for the development of diagnostic species identification markers.</title>
        <authorList>
            <person name="Giroux E."/>
            <person name="Bilodeau G."/>
        </authorList>
    </citation>
    <scope>NUCLEOTIDE SEQUENCE [LARGE SCALE GENOMIC DNA]</scope>
    <source>
        <strain evidence="2 3">CBS 172.35</strain>
    </source>
</reference>
<gene>
    <name evidence="2" type="ORF">LAWI1_G002665</name>
</gene>